<dbReference type="AlphaFoldDB" id="A0A135UN84"/>
<gene>
    <name evidence="1" type="ORF">CSAL01_10346</name>
</gene>
<protein>
    <submittedName>
        <fullName evidence="1">Uncharacterized protein</fullName>
    </submittedName>
</protein>
<keyword evidence="2" id="KW-1185">Reference proteome</keyword>
<sequence length="242" mass="27683">MYVPEQQKYWVPKRARLSNICSATGELIKTFLERDLISPNTVVPWGLNEQSGYYAKPIDGLKVSELLFWMIMLRHAHSPEDNNVGHAIEELLYHGPDLDFQVSIEALPGRRMYAKFDDKHEDDKCYLPFFASDLRILYKDYYSYLRPRQIIELSSLENKGRILQLLDEKAGNSEDMLQRIEKGINEDWPQAPPPSEDRDLGHEAVNGEIGTVLEPLNKPGAHTTSFAHVILVRFAVTLVSGK</sequence>
<proteinExistence type="predicted"/>
<accession>A0A135UN84</accession>
<evidence type="ECO:0000313" key="2">
    <source>
        <dbReference type="Proteomes" id="UP000070121"/>
    </source>
</evidence>
<name>A0A135UN84_9PEZI</name>
<dbReference type="EMBL" id="JFFI01001233">
    <property type="protein sequence ID" value="KXH61864.1"/>
    <property type="molecule type" value="Genomic_DNA"/>
</dbReference>
<comment type="caution">
    <text evidence="1">The sequence shown here is derived from an EMBL/GenBank/DDBJ whole genome shotgun (WGS) entry which is preliminary data.</text>
</comment>
<organism evidence="1 2">
    <name type="scientific">Colletotrichum salicis</name>
    <dbReference type="NCBI Taxonomy" id="1209931"/>
    <lineage>
        <taxon>Eukaryota</taxon>
        <taxon>Fungi</taxon>
        <taxon>Dikarya</taxon>
        <taxon>Ascomycota</taxon>
        <taxon>Pezizomycotina</taxon>
        <taxon>Sordariomycetes</taxon>
        <taxon>Hypocreomycetidae</taxon>
        <taxon>Glomerellales</taxon>
        <taxon>Glomerellaceae</taxon>
        <taxon>Colletotrichum</taxon>
        <taxon>Colletotrichum acutatum species complex</taxon>
    </lineage>
</organism>
<dbReference type="Proteomes" id="UP000070121">
    <property type="component" value="Unassembled WGS sequence"/>
</dbReference>
<evidence type="ECO:0000313" key="1">
    <source>
        <dbReference type="EMBL" id="KXH61864.1"/>
    </source>
</evidence>
<reference evidence="1 2" key="1">
    <citation type="submission" date="2014-02" db="EMBL/GenBank/DDBJ databases">
        <title>The genome sequence of Colletotrichum salicis CBS 607.94.</title>
        <authorList>
            <person name="Baroncelli R."/>
            <person name="Thon M.R."/>
        </authorList>
    </citation>
    <scope>NUCLEOTIDE SEQUENCE [LARGE SCALE GENOMIC DNA]</scope>
    <source>
        <strain evidence="1 2">CBS 607.94</strain>
    </source>
</reference>